<dbReference type="AlphaFoldDB" id="A0A6A5GBG9"/>
<comment type="caution">
    <text evidence="1">The sequence shown here is derived from an EMBL/GenBank/DDBJ whole genome shotgun (WGS) entry which is preliminary data.</text>
</comment>
<dbReference type="EMBL" id="WUAV01000005">
    <property type="protein sequence ID" value="KAF1751772.1"/>
    <property type="molecule type" value="Genomic_DNA"/>
</dbReference>
<proteinExistence type="predicted"/>
<dbReference type="CTD" id="78776658"/>
<evidence type="ECO:0000313" key="2">
    <source>
        <dbReference type="Proteomes" id="UP000483820"/>
    </source>
</evidence>
<organism evidence="1 2">
    <name type="scientific">Caenorhabditis remanei</name>
    <name type="common">Caenorhabditis vulgaris</name>
    <dbReference type="NCBI Taxonomy" id="31234"/>
    <lineage>
        <taxon>Eukaryota</taxon>
        <taxon>Metazoa</taxon>
        <taxon>Ecdysozoa</taxon>
        <taxon>Nematoda</taxon>
        <taxon>Chromadorea</taxon>
        <taxon>Rhabditida</taxon>
        <taxon>Rhabditina</taxon>
        <taxon>Rhabditomorpha</taxon>
        <taxon>Rhabditoidea</taxon>
        <taxon>Rhabditidae</taxon>
        <taxon>Peloderinae</taxon>
        <taxon>Caenorhabditis</taxon>
    </lineage>
</organism>
<dbReference type="GeneID" id="78776658"/>
<gene>
    <name evidence="1" type="ORF">GCK72_018326</name>
</gene>
<accession>A0A6A5GBG9</accession>
<dbReference type="Proteomes" id="UP000483820">
    <property type="component" value="Chromosome V"/>
</dbReference>
<dbReference type="KEGG" id="crq:GCK72_018326"/>
<dbReference type="RefSeq" id="XP_053581404.1">
    <property type="nucleotide sequence ID" value="XM_053732491.1"/>
</dbReference>
<reference evidence="1 2" key="1">
    <citation type="submission" date="2019-12" db="EMBL/GenBank/DDBJ databases">
        <title>Chromosome-level assembly of the Caenorhabditis remanei genome.</title>
        <authorList>
            <person name="Teterina A.A."/>
            <person name="Willis J.H."/>
            <person name="Phillips P.C."/>
        </authorList>
    </citation>
    <scope>NUCLEOTIDE SEQUENCE [LARGE SCALE GENOMIC DNA]</scope>
    <source>
        <strain evidence="1 2">PX506</strain>
        <tissue evidence="1">Whole organism</tissue>
    </source>
</reference>
<name>A0A6A5GBG9_CAERE</name>
<protein>
    <submittedName>
        <fullName evidence="1">Uncharacterized protein</fullName>
    </submittedName>
</protein>
<evidence type="ECO:0000313" key="1">
    <source>
        <dbReference type="EMBL" id="KAF1751772.1"/>
    </source>
</evidence>
<sequence>MGKIIFTRQYILQKLFLHPCGDLFFDINLHANIRKSQDDFLDSAIQTHVVDHFSILHCVFVVVEVDTILVENIDSNVMATEIEYWTRLGKDSADQTEIQKWCFSSASTVVLAFKTLTPQDPTPAPNSCFRQPDI</sequence>